<feature type="transmembrane region" description="Helical" evidence="2">
    <location>
        <begin position="475"/>
        <end position="496"/>
    </location>
</feature>
<feature type="transmembrane region" description="Helical" evidence="2">
    <location>
        <begin position="74"/>
        <end position="92"/>
    </location>
</feature>
<reference evidence="4" key="1">
    <citation type="journal article" date="2008" name="Nat. Genet.">
        <title>The Pristionchus pacificus genome provides a unique perspective on nematode lifestyle and parasitism.</title>
        <authorList>
            <person name="Dieterich C."/>
            <person name="Clifton S.W."/>
            <person name="Schuster L.N."/>
            <person name="Chinwalla A."/>
            <person name="Delehaunty K."/>
            <person name="Dinkelacker I."/>
            <person name="Fulton L."/>
            <person name="Fulton R."/>
            <person name="Godfrey J."/>
            <person name="Minx P."/>
            <person name="Mitreva M."/>
            <person name="Roeseler W."/>
            <person name="Tian H."/>
            <person name="Witte H."/>
            <person name="Yang S.P."/>
            <person name="Wilson R.K."/>
            <person name="Sommer R.J."/>
        </authorList>
    </citation>
    <scope>NUCLEOTIDE SEQUENCE [LARGE SCALE GENOMIC DNA]</scope>
    <source>
        <strain evidence="4">PS312</strain>
    </source>
</reference>
<gene>
    <name evidence="3" type="primary">WBGene00204015</name>
</gene>
<keyword evidence="4" id="KW-1185">Reference proteome</keyword>
<evidence type="ECO:0000313" key="3">
    <source>
        <dbReference type="EnsemblMetazoa" id="PPA31150.1"/>
    </source>
</evidence>
<feature type="transmembrane region" description="Helical" evidence="2">
    <location>
        <begin position="548"/>
        <end position="574"/>
    </location>
</feature>
<keyword evidence="2" id="KW-1133">Transmembrane helix</keyword>
<sequence length="684" mass="78146">KLHYQIYFVTNTSGTISLIISTPLLYAIFFHSGKTSRDYKSFLVAAQILNISHDVVYNFSFAPVMDEVFELYEFNFIYISSAISCSLLVGWINDLPPHFDELAVISLFIRLQCAFCNVSALFYRHQIVQFPGSRCTTFHDKNMQRFANLISPHDKKFQPWKCFLLAIGYNIFICLVFIPMKLLSADQGRWKDVVSKEFLPGGRWILDKPSILIVPRLFDQFFYIMFGYSLIASILSAVMFTMTAKLITKTLNDNRSMLSKSTKVQHTRAIAALRAQSSAPLIFVTIPMNIMMFIVYILLLGLPSLQFIIATVLCRMNYRREAARSIIFSLSALISTIFLSCSQSQLHFSKEKSRDGDSYFVPPREEMNHSNPNDELERNIAIYYRSVGTISCFLSAPLLYAIIFHSGKTNRDYQSFIVVAQILNILHDFAYNFSFAPILDEVFSLFIRLQCACCNFGQLFYRHQLIQPSESKFRLPPWLCILIGFIYNIFICSVLIPLSQVIISQRDCAEEIIKREILPGGEWILQLPSFLIIPHFGNAVQFASDNAFTVFAILSVIASTVSAILFVLTSKLIINTLHDSRNRLSKTSKRQHTRAIAALRMQSIVPLINVTLPLNLIMLTNSLLPPMHWMFYVVITAMPALQSIFSSLITIYFQTTYRLFFLSLLSPLLRACNIEYTLSAQIAK</sequence>
<feature type="transmembrane region" description="Helical" evidence="2">
    <location>
        <begin position="629"/>
        <end position="653"/>
    </location>
</feature>
<organism evidence="3 4">
    <name type="scientific">Pristionchus pacificus</name>
    <name type="common">Parasitic nematode worm</name>
    <dbReference type="NCBI Taxonomy" id="54126"/>
    <lineage>
        <taxon>Eukaryota</taxon>
        <taxon>Metazoa</taxon>
        <taxon>Ecdysozoa</taxon>
        <taxon>Nematoda</taxon>
        <taxon>Chromadorea</taxon>
        <taxon>Rhabditida</taxon>
        <taxon>Rhabditina</taxon>
        <taxon>Diplogasteromorpha</taxon>
        <taxon>Diplogasteroidea</taxon>
        <taxon>Neodiplogasteridae</taxon>
        <taxon>Pristionchus</taxon>
    </lineage>
</organism>
<feature type="transmembrane region" description="Helical" evidence="2">
    <location>
        <begin position="382"/>
        <end position="404"/>
    </location>
</feature>
<keyword evidence="2" id="KW-0812">Transmembrane</keyword>
<feature type="transmembrane region" description="Helical" evidence="2">
    <location>
        <begin position="293"/>
        <end position="314"/>
    </location>
</feature>
<feature type="transmembrane region" description="Helical" evidence="2">
    <location>
        <begin position="6"/>
        <end position="30"/>
    </location>
</feature>
<dbReference type="Proteomes" id="UP000005239">
    <property type="component" value="Unassembled WGS sequence"/>
</dbReference>
<dbReference type="EnsemblMetazoa" id="PPA31150.1">
    <property type="protein sequence ID" value="PPA31150.1"/>
    <property type="gene ID" value="WBGene00204015"/>
</dbReference>
<dbReference type="Pfam" id="PF10327">
    <property type="entry name" value="7TM_GPCR_Sri"/>
    <property type="match status" value="2"/>
</dbReference>
<feature type="compositionally biased region" description="Basic and acidic residues" evidence="1">
    <location>
        <begin position="353"/>
        <end position="368"/>
    </location>
</feature>
<keyword evidence="2" id="KW-0472">Membrane</keyword>
<accession>A0A8R1YSV4</accession>
<feature type="transmembrane region" description="Helical" evidence="2">
    <location>
        <begin position="595"/>
        <end position="617"/>
    </location>
</feature>
<evidence type="ECO:0000313" key="4">
    <source>
        <dbReference type="Proteomes" id="UP000005239"/>
    </source>
</evidence>
<feature type="transmembrane region" description="Helical" evidence="2">
    <location>
        <begin position="326"/>
        <end position="346"/>
    </location>
</feature>
<feature type="region of interest" description="Disordered" evidence="1">
    <location>
        <begin position="353"/>
        <end position="372"/>
    </location>
</feature>
<dbReference type="PANTHER" id="PTHR45830:SF15">
    <property type="entry name" value="SERPENTINE RECEPTOR, CLASS I"/>
    <property type="match status" value="1"/>
</dbReference>
<evidence type="ECO:0000256" key="2">
    <source>
        <dbReference type="SAM" id="Phobius"/>
    </source>
</evidence>
<dbReference type="PANTHER" id="PTHR45830">
    <property type="entry name" value="SERPENTINE RECEPTOR, CLASS I"/>
    <property type="match status" value="1"/>
</dbReference>
<feature type="transmembrane region" description="Helical" evidence="2">
    <location>
        <begin position="162"/>
        <end position="180"/>
    </location>
</feature>
<dbReference type="AlphaFoldDB" id="A0A2A6CAD7"/>
<proteinExistence type="predicted"/>
<accession>A0A2A6CAD7</accession>
<name>A0A2A6CAD7_PRIPA</name>
<dbReference type="InterPro" id="IPR019429">
    <property type="entry name" value="7TM_GPCR_serpentine_rcpt_Sri"/>
</dbReference>
<feature type="transmembrane region" description="Helical" evidence="2">
    <location>
        <begin position="517"/>
        <end position="536"/>
    </location>
</feature>
<feature type="transmembrane region" description="Helical" evidence="2">
    <location>
        <begin position="416"/>
        <end position="439"/>
    </location>
</feature>
<reference evidence="3" key="2">
    <citation type="submission" date="2022-06" db="UniProtKB">
        <authorList>
            <consortium name="EnsemblMetazoa"/>
        </authorList>
    </citation>
    <scope>IDENTIFICATION</scope>
    <source>
        <strain evidence="3">PS312</strain>
    </source>
</reference>
<feature type="transmembrane region" description="Helical" evidence="2">
    <location>
        <begin position="221"/>
        <end position="248"/>
    </location>
</feature>
<evidence type="ECO:0000256" key="1">
    <source>
        <dbReference type="SAM" id="MobiDB-lite"/>
    </source>
</evidence>
<protein>
    <submittedName>
        <fullName evidence="3">G protein-coupled receptor</fullName>
    </submittedName>
</protein>